<comment type="caution">
    <text evidence="1">The sequence shown here is derived from an EMBL/GenBank/DDBJ whole genome shotgun (WGS) entry which is preliminary data.</text>
</comment>
<organism evidence="1 2">
    <name type="scientific">Algoriphagus boseongensis</name>
    <dbReference type="NCBI Taxonomy" id="1442587"/>
    <lineage>
        <taxon>Bacteria</taxon>
        <taxon>Pseudomonadati</taxon>
        <taxon>Bacteroidota</taxon>
        <taxon>Cytophagia</taxon>
        <taxon>Cytophagales</taxon>
        <taxon>Cyclobacteriaceae</taxon>
        <taxon>Algoriphagus</taxon>
    </lineage>
</organism>
<dbReference type="AlphaFoldDB" id="A0A4R6T730"/>
<proteinExistence type="predicted"/>
<name>A0A4R6T730_9BACT</name>
<evidence type="ECO:0000313" key="1">
    <source>
        <dbReference type="EMBL" id="TDQ17366.1"/>
    </source>
</evidence>
<gene>
    <name evidence="1" type="ORF">DFQ04_2018</name>
</gene>
<sequence length="101" mass="11857">MKIPPTTPRIQKIIQNLTPLEKEINMVLMEWDPISVGQIEGMEHNLWDEYISYLPKLKMALEKGEAIKPVLDWIEGESIGFFYTSEERRIEIANRIEMLKP</sequence>
<keyword evidence="2" id="KW-1185">Reference proteome</keyword>
<accession>A0A4R6T730</accession>
<reference evidence="1 2" key="1">
    <citation type="submission" date="2019-03" db="EMBL/GenBank/DDBJ databases">
        <title>Genomic Encyclopedia of Type Strains, Phase III (KMG-III): the genomes of soil and plant-associated and newly described type strains.</title>
        <authorList>
            <person name="Whitman W."/>
        </authorList>
    </citation>
    <scope>NUCLEOTIDE SEQUENCE [LARGE SCALE GENOMIC DNA]</scope>
    <source>
        <strain evidence="1 2">CECT 8446</strain>
    </source>
</reference>
<dbReference type="EMBL" id="SNYF01000006">
    <property type="protein sequence ID" value="TDQ17366.1"/>
    <property type="molecule type" value="Genomic_DNA"/>
</dbReference>
<protein>
    <submittedName>
        <fullName evidence="1">Uncharacterized protein</fullName>
    </submittedName>
</protein>
<evidence type="ECO:0000313" key="2">
    <source>
        <dbReference type="Proteomes" id="UP000294535"/>
    </source>
</evidence>
<dbReference type="Proteomes" id="UP000294535">
    <property type="component" value="Unassembled WGS sequence"/>
</dbReference>